<dbReference type="AlphaFoldDB" id="A0A084FW85"/>
<sequence>MSGPISIGSSAQWEDILKTHNVVIADFYADWCGPCKMIAPTFERLAKEYSVPKKVAFCKVNVDSHSSISRSHGVSAMPTFIIFHCGKAINTIRGANPAALGTAINEALKLKDQGTPGEYFKSPGRTLGNGNAQPAGFDFSSILSSVVLFGGLYFASLLSARVITWLFGGKSFNVVSPKPQGPALQTGSQRGTVPATRQGPRAAYRTFADLGHEETARSGVLELSHGAGLRLPLRQRTLGSSVVARRIAPIRHYSTENQQSQSLEGTGTDLTSSQPENIEKVVRDAKQRFRDTLPKGYLTDEEYKLYERLYGPPLRETDPDDVGIPHHADMSGNYAETSYGDNSLKTTGTLMTEDGMSDAGEQFPERGDGYVGIVARSKREYDALMKLENDFKIAAEKAKIYETEEAEMRKSRAVDLLQEVEEHYENEYRPEYDDVDIEGFGPRSRSHPLTEEGHFGPRPSTVQIPKYSFVEPIARLLTRTDLTHVKQAAEKAYGGPGLPDSAITPPGQRNRPMLPMSLQAGHHRMSEIDADVFISTYLPQMYAASRSVLVEVRKRLGTEWIRGLLTRNEGEGPRVLDAGSGGAGLAAWQDIINAEWDVMRDEGLAKGAHPPGKKTTIIGSDNLRQRVSRFLESTTFLPRLPDYHHSADNAEKLLDAPEVPQPRKTYDVILASHLLLQMPEGHRRKAILNNLWSLLSPEGGVLIVLEKGHPRGFEAVADVRAKLLDEYILHPNSQPDLEGVHPSFQKVREPGMIIAPCTNHKQCPMYRIPGKSSGRKDVCSFSQRFIRPPFLHRIMDGKDRNHDDVEFSYVAIQRGLSLPASVQQGKEAVDRAFEGYADAAEEDRPHTLSLPRNVSPPLKRHGHVLLDLCTPAGRIERWIVPQSYGHQAYRDARKAKWGDLWALGAKTRMDRKVRLGRGAEVPDDGGVRARRARETKPKVIEIGYDGHGLKDAVDKSGSGGERRSKGRRKVPRKTLLQELMDE</sequence>
<dbReference type="Pfam" id="PF09243">
    <property type="entry name" value="Rsm22"/>
    <property type="match status" value="1"/>
</dbReference>
<dbReference type="Gene3D" id="3.40.50.150">
    <property type="entry name" value="Vaccinia Virus protein VP39"/>
    <property type="match status" value="1"/>
</dbReference>
<dbReference type="InterPro" id="IPR029063">
    <property type="entry name" value="SAM-dependent_MTases_sf"/>
</dbReference>
<comment type="subcellular location">
    <subcellularLocation>
        <location evidence="1">Mitochondrion</location>
    </subcellularLocation>
</comment>
<evidence type="ECO:0000256" key="5">
    <source>
        <dbReference type="ARBA" id="ARBA00023014"/>
    </source>
</evidence>
<feature type="compositionally biased region" description="Polar residues" evidence="8">
    <location>
        <begin position="255"/>
        <end position="275"/>
    </location>
</feature>
<feature type="region of interest" description="Disordered" evidence="8">
    <location>
        <begin position="253"/>
        <end position="275"/>
    </location>
</feature>
<evidence type="ECO:0000313" key="10">
    <source>
        <dbReference type="EMBL" id="KEZ39347.1"/>
    </source>
</evidence>
<dbReference type="GO" id="GO:0006412">
    <property type="term" value="P:translation"/>
    <property type="evidence" value="ECO:0007669"/>
    <property type="project" value="InterPro"/>
</dbReference>
<dbReference type="OMA" id="CTNHSTC"/>
<evidence type="ECO:0000256" key="7">
    <source>
        <dbReference type="ARBA" id="ARBA00045681"/>
    </source>
</evidence>
<dbReference type="GO" id="GO:0046872">
    <property type="term" value="F:metal ion binding"/>
    <property type="evidence" value="ECO:0007669"/>
    <property type="project" value="UniProtKB-KW"/>
</dbReference>
<name>A0A084FW85_PSEDA</name>
<dbReference type="InterPro" id="IPR015324">
    <property type="entry name" value="Ribosomal_Rsm22-like"/>
</dbReference>
<evidence type="ECO:0000313" key="11">
    <source>
        <dbReference type="Proteomes" id="UP000028545"/>
    </source>
</evidence>
<dbReference type="HOGENOM" id="CLU_007075_0_1_1"/>
<dbReference type="PANTHER" id="PTHR13184">
    <property type="entry name" value="37S RIBOSOMAL PROTEIN S22"/>
    <property type="match status" value="1"/>
</dbReference>
<dbReference type="InterPro" id="IPR017937">
    <property type="entry name" value="Thioredoxin_CS"/>
</dbReference>
<keyword evidence="11" id="KW-1185">Reference proteome</keyword>
<dbReference type="Proteomes" id="UP000028545">
    <property type="component" value="Unassembled WGS sequence"/>
</dbReference>
<dbReference type="RefSeq" id="XP_016639146.1">
    <property type="nucleotide sequence ID" value="XM_016783701.1"/>
</dbReference>
<dbReference type="GO" id="GO:0008168">
    <property type="term" value="F:methyltransferase activity"/>
    <property type="evidence" value="ECO:0007669"/>
    <property type="project" value="InterPro"/>
</dbReference>
<keyword evidence="3" id="KW-0809">Transit peptide</keyword>
<dbReference type="GeneID" id="27719197"/>
<accession>A0A084FW85</accession>
<dbReference type="PRINTS" id="PR00421">
    <property type="entry name" value="THIOREDOXIN"/>
</dbReference>
<dbReference type="InterPro" id="IPR013766">
    <property type="entry name" value="Thioredoxin_domain"/>
</dbReference>
<dbReference type="KEGG" id="sapo:SAPIO_CDS10040"/>
<protein>
    <recommendedName>
        <fullName evidence="9">Thioredoxin domain-containing protein</fullName>
    </recommendedName>
</protein>
<dbReference type="VEuPathDB" id="FungiDB:SAPIO_CDS10040"/>
<feature type="domain" description="Thioredoxin" evidence="9">
    <location>
        <begin position="1"/>
        <end position="109"/>
    </location>
</feature>
<dbReference type="OrthoDB" id="421327at2759"/>
<organism evidence="10 11">
    <name type="scientific">Pseudallescheria apiosperma</name>
    <name type="common">Scedosporium apiospermum</name>
    <dbReference type="NCBI Taxonomy" id="563466"/>
    <lineage>
        <taxon>Eukaryota</taxon>
        <taxon>Fungi</taxon>
        <taxon>Dikarya</taxon>
        <taxon>Ascomycota</taxon>
        <taxon>Pezizomycotina</taxon>
        <taxon>Sordariomycetes</taxon>
        <taxon>Hypocreomycetidae</taxon>
        <taxon>Microascales</taxon>
        <taxon>Microascaceae</taxon>
        <taxon>Scedosporium</taxon>
    </lineage>
</organism>
<feature type="region of interest" description="Disordered" evidence="8">
    <location>
        <begin position="180"/>
        <end position="199"/>
    </location>
</feature>
<comment type="function">
    <text evidence="7">Mitochondrial ribosome (mitoribosome) assembly factor. Binds at the interface of the head and body domains of the mitochondrial small ribosomal subunit (mt-SSU), occluding the mRNA channel and preventing compaction of the head domain towards the body. Probable inactive methyltransferase: retains the characteristic folding and ability to bind S-adenosyl-L-methionine, but it probably lost its methyltransferase activity.</text>
</comment>
<keyword evidence="2" id="KW-0479">Metal-binding</keyword>
<evidence type="ECO:0000256" key="4">
    <source>
        <dbReference type="ARBA" id="ARBA00023004"/>
    </source>
</evidence>
<dbReference type="InterPro" id="IPR052571">
    <property type="entry name" value="Mt_RNA_Methyltransferase"/>
</dbReference>
<dbReference type="GO" id="GO:0005763">
    <property type="term" value="C:mitochondrial small ribosomal subunit"/>
    <property type="evidence" value="ECO:0007669"/>
    <property type="project" value="TreeGrafter"/>
</dbReference>
<evidence type="ECO:0000256" key="1">
    <source>
        <dbReference type="ARBA" id="ARBA00004173"/>
    </source>
</evidence>
<dbReference type="SUPFAM" id="SSF52833">
    <property type="entry name" value="Thioredoxin-like"/>
    <property type="match status" value="1"/>
</dbReference>
<dbReference type="SUPFAM" id="SSF53335">
    <property type="entry name" value="S-adenosyl-L-methionine-dependent methyltransferases"/>
    <property type="match status" value="1"/>
</dbReference>
<dbReference type="GO" id="GO:0051536">
    <property type="term" value="F:iron-sulfur cluster binding"/>
    <property type="evidence" value="ECO:0007669"/>
    <property type="project" value="UniProtKB-KW"/>
</dbReference>
<evidence type="ECO:0000256" key="3">
    <source>
        <dbReference type="ARBA" id="ARBA00022946"/>
    </source>
</evidence>
<proteinExistence type="predicted"/>
<dbReference type="CDD" id="cd02947">
    <property type="entry name" value="TRX_family"/>
    <property type="match status" value="1"/>
</dbReference>
<dbReference type="PROSITE" id="PS51352">
    <property type="entry name" value="THIOREDOXIN_2"/>
    <property type="match status" value="1"/>
</dbReference>
<feature type="region of interest" description="Disordered" evidence="8">
    <location>
        <begin position="947"/>
        <end position="982"/>
    </location>
</feature>
<keyword evidence="6" id="KW-0496">Mitochondrion</keyword>
<evidence type="ECO:0000259" key="9">
    <source>
        <dbReference type="PROSITE" id="PS51352"/>
    </source>
</evidence>
<gene>
    <name evidence="10" type="ORF">SAPIO_CDS10040</name>
</gene>
<evidence type="ECO:0000256" key="6">
    <source>
        <dbReference type="ARBA" id="ARBA00023128"/>
    </source>
</evidence>
<evidence type="ECO:0000256" key="8">
    <source>
        <dbReference type="SAM" id="MobiDB-lite"/>
    </source>
</evidence>
<dbReference type="InterPro" id="IPR036249">
    <property type="entry name" value="Thioredoxin-like_sf"/>
</dbReference>
<keyword evidence="4" id="KW-0408">Iron</keyword>
<dbReference type="Gene3D" id="3.40.30.10">
    <property type="entry name" value="Glutaredoxin"/>
    <property type="match status" value="1"/>
</dbReference>
<dbReference type="EMBL" id="JOWA01000154">
    <property type="protein sequence ID" value="KEZ39347.1"/>
    <property type="molecule type" value="Genomic_DNA"/>
</dbReference>
<dbReference type="Pfam" id="PF00085">
    <property type="entry name" value="Thioredoxin"/>
    <property type="match status" value="1"/>
</dbReference>
<dbReference type="GO" id="GO:0003735">
    <property type="term" value="F:structural constituent of ribosome"/>
    <property type="evidence" value="ECO:0007669"/>
    <property type="project" value="TreeGrafter"/>
</dbReference>
<comment type="caution">
    <text evidence="10">The sequence shown here is derived from an EMBL/GenBank/DDBJ whole genome shotgun (WGS) entry which is preliminary data.</text>
</comment>
<keyword evidence="5" id="KW-0411">Iron-sulfur</keyword>
<dbReference type="PROSITE" id="PS00194">
    <property type="entry name" value="THIOREDOXIN_1"/>
    <property type="match status" value="1"/>
</dbReference>
<evidence type="ECO:0000256" key="2">
    <source>
        <dbReference type="ARBA" id="ARBA00022723"/>
    </source>
</evidence>
<reference evidence="10 11" key="1">
    <citation type="journal article" date="2014" name="Genome Announc.">
        <title>Draft genome sequence of the pathogenic fungus Scedosporium apiospermum.</title>
        <authorList>
            <person name="Vandeputte P."/>
            <person name="Ghamrawi S."/>
            <person name="Rechenmann M."/>
            <person name="Iltis A."/>
            <person name="Giraud S."/>
            <person name="Fleury M."/>
            <person name="Thornton C."/>
            <person name="Delhaes L."/>
            <person name="Meyer W."/>
            <person name="Papon N."/>
            <person name="Bouchara J.P."/>
        </authorList>
    </citation>
    <scope>NUCLEOTIDE SEQUENCE [LARGE SCALE GENOMIC DNA]</scope>
    <source>
        <strain evidence="10 11">IHEM 14462</strain>
    </source>
</reference>
<dbReference type="PANTHER" id="PTHR13184:SF5">
    <property type="entry name" value="METHYLTRANSFERASE-LIKE PROTEIN 17, MITOCHONDRIAL"/>
    <property type="match status" value="1"/>
</dbReference>